<proteinExistence type="predicted"/>
<dbReference type="RefSeq" id="WP_103918659.1">
    <property type="nucleotide sequence ID" value="NZ_FMSV02000072.1"/>
</dbReference>
<dbReference type="Proteomes" id="UP000236724">
    <property type="component" value="Unassembled WGS sequence"/>
</dbReference>
<evidence type="ECO:0000313" key="3">
    <source>
        <dbReference type="Proteomes" id="UP000236724"/>
    </source>
</evidence>
<keyword evidence="3" id="KW-1185">Reference proteome</keyword>
<dbReference type="EMBL" id="FMSV02000072">
    <property type="protein sequence ID" value="SEH04614.1"/>
    <property type="molecule type" value="Genomic_DNA"/>
</dbReference>
<name>A0A1H6F6I9_9GAMM</name>
<dbReference type="OrthoDB" id="6188550at2"/>
<reference evidence="2 3" key="1">
    <citation type="submission" date="2016-10" db="EMBL/GenBank/DDBJ databases">
        <authorList>
            <person name="de Groot N.N."/>
        </authorList>
    </citation>
    <scope>NUCLEOTIDE SEQUENCE [LARGE SCALE GENOMIC DNA]</scope>
    <source>
        <strain evidence="2">MBHS1</strain>
    </source>
</reference>
<protein>
    <recommendedName>
        <fullName evidence="1">AAA+ ATPase domain-containing protein</fullName>
    </recommendedName>
</protein>
<organism evidence="2 3">
    <name type="scientific">Candidatus Venteria ishoeyi</name>
    <dbReference type="NCBI Taxonomy" id="1899563"/>
    <lineage>
        <taxon>Bacteria</taxon>
        <taxon>Pseudomonadati</taxon>
        <taxon>Pseudomonadota</taxon>
        <taxon>Gammaproteobacteria</taxon>
        <taxon>Thiotrichales</taxon>
        <taxon>Thiotrichaceae</taxon>
        <taxon>Venteria</taxon>
    </lineage>
</organism>
<gene>
    <name evidence="2" type="ORF">MBHS_00463</name>
</gene>
<dbReference type="InterPro" id="IPR003593">
    <property type="entry name" value="AAA+_ATPase"/>
</dbReference>
<dbReference type="AlphaFoldDB" id="A0A1H6F6I9"/>
<dbReference type="SMART" id="SM00382">
    <property type="entry name" value="AAA"/>
    <property type="match status" value="1"/>
</dbReference>
<dbReference type="InterPro" id="IPR027417">
    <property type="entry name" value="P-loop_NTPase"/>
</dbReference>
<sequence length="533" mass="61184">MTERFFNNAGPVDCTDHYCLPPLERFDLPEIEHLIVQKRYFVLHAPRQTGKTSTLLALAAYLNQQGKYRCLYVNVECGQSAREDVFAAMQAILGQIATQARIQLQDERLLELAQSVLQQCGVHGAHGALAELLSGWTELETSPTLLFIDEIDALIGDTLISVLRQLRGGYTQRPAHFPQSVILCGIRDVRDYRIHSSHSKEIITGGSAFNIKAESLRMGDFTQVEVEQLYQQHSTETGQSFSSEALDRVWELTQGQPWLANALGYEVTFRMKHNRNRSRSIGLEDIEQAKENLILQRVTHLDQLTDKLKEARVRRVIEPILAGTGLSQALEDDLSYVADLGLIRHDRQNGARIANAIYREVIPRQLTYVQQYDLEAQFKSAWYINEDGRLNIDKLLSAFQQFFREHSEHWLERFDYKEAGPQLLLQAFLQRIVNGGGRIEREYGLGRMRTDLLIIWPYGVQGIQRIVLELKILHRSLEYTIEQGVVQTWKYLDRCGAEDGHLLIFDRSDKAWDEKVFRREEVYQGKVIGVWGV</sequence>
<dbReference type="Pfam" id="PF14516">
    <property type="entry name" value="AAA_35"/>
    <property type="match status" value="1"/>
</dbReference>
<evidence type="ECO:0000313" key="2">
    <source>
        <dbReference type="EMBL" id="SEH04614.1"/>
    </source>
</evidence>
<accession>A0A1H6F6I9</accession>
<evidence type="ECO:0000259" key="1">
    <source>
        <dbReference type="SMART" id="SM00382"/>
    </source>
</evidence>
<dbReference type="SUPFAM" id="SSF52540">
    <property type="entry name" value="P-loop containing nucleoside triphosphate hydrolases"/>
    <property type="match status" value="1"/>
</dbReference>
<feature type="domain" description="AAA+ ATPase" evidence="1">
    <location>
        <begin position="37"/>
        <end position="187"/>
    </location>
</feature>
<dbReference type="Gene3D" id="3.40.50.300">
    <property type="entry name" value="P-loop containing nucleotide triphosphate hydrolases"/>
    <property type="match status" value="1"/>
</dbReference>